<accession>A0A0A0M9J0</accession>
<dbReference type="InterPro" id="IPR006121">
    <property type="entry name" value="HMA_dom"/>
</dbReference>
<dbReference type="PANTHER" id="PTHR46594:SF4">
    <property type="entry name" value="P-TYPE CATION-TRANSPORTING ATPASE"/>
    <property type="match status" value="1"/>
</dbReference>
<feature type="domain" description="HMA" evidence="2">
    <location>
        <begin position="5"/>
        <end position="71"/>
    </location>
</feature>
<dbReference type="CDD" id="cd00371">
    <property type="entry name" value="HMA"/>
    <property type="match status" value="1"/>
</dbReference>
<name>A0A0A0M9J0_9GAMM</name>
<dbReference type="Gene3D" id="3.30.70.100">
    <property type="match status" value="1"/>
</dbReference>
<dbReference type="FunFam" id="3.30.70.100:FF:000005">
    <property type="entry name" value="Copper-exporting P-type ATPase A"/>
    <property type="match status" value="1"/>
</dbReference>
<protein>
    <submittedName>
        <fullName evidence="3">Heavy metal transport/detoxification protein</fullName>
    </submittedName>
</protein>
<dbReference type="EMBL" id="AVBH01000005">
    <property type="protein sequence ID" value="KGO99740.1"/>
    <property type="molecule type" value="Genomic_DNA"/>
</dbReference>
<keyword evidence="1" id="KW-0479">Metal-binding</keyword>
<evidence type="ECO:0000256" key="1">
    <source>
        <dbReference type="ARBA" id="ARBA00022723"/>
    </source>
</evidence>
<evidence type="ECO:0000313" key="4">
    <source>
        <dbReference type="Proteomes" id="UP000030003"/>
    </source>
</evidence>
<dbReference type="InterPro" id="IPR006122">
    <property type="entry name" value="HMA_Cu_ion-bd"/>
</dbReference>
<proteinExistence type="predicted"/>
<dbReference type="STRING" id="1385515.GCA_000423325_00315"/>
<reference evidence="3 4" key="1">
    <citation type="submission" date="2013-08" db="EMBL/GenBank/DDBJ databases">
        <title>Genomic analysis of Lysobacter defluvii.</title>
        <authorList>
            <person name="Wang Q."/>
            <person name="Wang G."/>
        </authorList>
    </citation>
    <scope>NUCLEOTIDE SEQUENCE [LARGE SCALE GENOMIC DNA]</scope>
    <source>
        <strain evidence="3 4">IMMIB APB-9</strain>
    </source>
</reference>
<evidence type="ECO:0000313" key="3">
    <source>
        <dbReference type="EMBL" id="KGO99740.1"/>
    </source>
</evidence>
<dbReference type="SUPFAM" id="SSF55008">
    <property type="entry name" value="HMA, heavy metal-associated domain"/>
    <property type="match status" value="1"/>
</dbReference>
<dbReference type="PROSITE" id="PS50846">
    <property type="entry name" value="HMA_2"/>
    <property type="match status" value="1"/>
</dbReference>
<comment type="caution">
    <text evidence="3">The sequence shown here is derived from an EMBL/GenBank/DDBJ whole genome shotgun (WGS) entry which is preliminary data.</text>
</comment>
<dbReference type="AlphaFoldDB" id="A0A0A0M9J0"/>
<dbReference type="eggNOG" id="COG2608">
    <property type="taxonomic scope" value="Bacteria"/>
</dbReference>
<dbReference type="PANTHER" id="PTHR46594">
    <property type="entry name" value="P-TYPE CATION-TRANSPORTING ATPASE"/>
    <property type="match status" value="1"/>
</dbReference>
<dbReference type="NCBIfam" id="TIGR00003">
    <property type="entry name" value="copper ion binding protein"/>
    <property type="match status" value="1"/>
</dbReference>
<dbReference type="Proteomes" id="UP000030003">
    <property type="component" value="Unassembled WGS sequence"/>
</dbReference>
<dbReference type="OrthoDB" id="8687281at2"/>
<sequence>MSTATRTTLRAEGFSCPSCVEKIEKQVGRIDGVDKVKVHFASARIEVDHDTSKVSVDDLVAAVDKAGYKAAPSAF</sequence>
<evidence type="ECO:0000259" key="2">
    <source>
        <dbReference type="PROSITE" id="PS50846"/>
    </source>
</evidence>
<dbReference type="GO" id="GO:0005507">
    <property type="term" value="F:copper ion binding"/>
    <property type="evidence" value="ECO:0007669"/>
    <property type="project" value="InterPro"/>
</dbReference>
<dbReference type="InterPro" id="IPR036163">
    <property type="entry name" value="HMA_dom_sf"/>
</dbReference>
<keyword evidence="4" id="KW-1185">Reference proteome</keyword>
<organism evidence="3 4">
    <name type="scientific">Lysobacter defluvii IMMIB APB-9 = DSM 18482</name>
    <dbReference type="NCBI Taxonomy" id="1385515"/>
    <lineage>
        <taxon>Bacteria</taxon>
        <taxon>Pseudomonadati</taxon>
        <taxon>Pseudomonadota</taxon>
        <taxon>Gammaproteobacteria</taxon>
        <taxon>Lysobacterales</taxon>
        <taxon>Lysobacteraceae</taxon>
        <taxon>Novilysobacter</taxon>
    </lineage>
</organism>
<gene>
    <name evidence="3" type="ORF">N791_07765</name>
</gene>
<dbReference type="Pfam" id="PF00403">
    <property type="entry name" value="HMA"/>
    <property type="match status" value="1"/>
</dbReference>
<dbReference type="RefSeq" id="WP_027068872.1">
    <property type="nucleotide sequence ID" value="NZ_AUHT01000004.1"/>
</dbReference>